<keyword evidence="6 8" id="KW-0067">ATP-binding</keyword>
<keyword evidence="3" id="KW-0808">Transferase</keyword>
<dbReference type="PROSITE" id="PS51903">
    <property type="entry name" value="CLP_R"/>
    <property type="match status" value="1"/>
</dbReference>
<dbReference type="PANTHER" id="PTHR43289:SF6">
    <property type="entry name" value="SERINE_THREONINE-PROTEIN KINASE NEKL-3"/>
    <property type="match status" value="1"/>
</dbReference>
<protein>
    <recommendedName>
        <fullName evidence="1">non-specific serine/threonine protein kinase</fullName>
        <ecNumber evidence="1">2.7.11.1</ecNumber>
    </recommendedName>
</protein>
<evidence type="ECO:0000256" key="1">
    <source>
        <dbReference type="ARBA" id="ARBA00012513"/>
    </source>
</evidence>
<evidence type="ECO:0000313" key="11">
    <source>
        <dbReference type="EMBL" id="GLY91648.1"/>
    </source>
</evidence>
<dbReference type="PROSITE" id="PS50011">
    <property type="entry name" value="PROTEIN_KINASE_DOM"/>
    <property type="match status" value="1"/>
</dbReference>
<dbReference type="SUPFAM" id="SSF81923">
    <property type="entry name" value="Double Clp-N motif"/>
    <property type="match status" value="1"/>
</dbReference>
<evidence type="ECO:0000256" key="4">
    <source>
        <dbReference type="ARBA" id="ARBA00022741"/>
    </source>
</evidence>
<dbReference type="Gene3D" id="3.30.200.20">
    <property type="entry name" value="Phosphorylase Kinase, domain 1"/>
    <property type="match status" value="1"/>
</dbReference>
<dbReference type="Pfam" id="PF02861">
    <property type="entry name" value="Clp_N"/>
    <property type="match status" value="1"/>
</dbReference>
<dbReference type="EMBL" id="BSTK01000021">
    <property type="protein sequence ID" value="GLY91648.1"/>
    <property type="molecule type" value="Genomic_DNA"/>
</dbReference>
<dbReference type="PROSITE" id="PS00107">
    <property type="entry name" value="PROTEIN_KINASE_ATP"/>
    <property type="match status" value="1"/>
</dbReference>
<keyword evidence="7" id="KW-0677">Repeat</keyword>
<dbReference type="Pfam" id="PF00069">
    <property type="entry name" value="Pkinase"/>
    <property type="match status" value="1"/>
</dbReference>
<dbReference type="CDD" id="cd14014">
    <property type="entry name" value="STKc_PknB_like"/>
    <property type="match status" value="1"/>
</dbReference>
<evidence type="ECO:0000256" key="5">
    <source>
        <dbReference type="ARBA" id="ARBA00022777"/>
    </source>
</evidence>
<evidence type="ECO:0000256" key="3">
    <source>
        <dbReference type="ARBA" id="ARBA00022679"/>
    </source>
</evidence>
<evidence type="ECO:0000256" key="7">
    <source>
        <dbReference type="PROSITE-ProRule" id="PRU01251"/>
    </source>
</evidence>
<proteinExistence type="predicted"/>
<reference evidence="11" key="1">
    <citation type="submission" date="2023-03" db="EMBL/GenBank/DDBJ databases">
        <title>Actinoallomurus iriomotensis NBRC 103684.</title>
        <authorList>
            <person name="Ichikawa N."/>
            <person name="Sato H."/>
            <person name="Tonouchi N."/>
        </authorList>
    </citation>
    <scope>NUCLEOTIDE SEQUENCE</scope>
    <source>
        <strain evidence="11">NBRC 103684</strain>
    </source>
</reference>
<dbReference type="InterPro" id="IPR000719">
    <property type="entry name" value="Prot_kinase_dom"/>
</dbReference>
<dbReference type="GO" id="GO:0005524">
    <property type="term" value="F:ATP binding"/>
    <property type="evidence" value="ECO:0007669"/>
    <property type="project" value="UniProtKB-UniRule"/>
</dbReference>
<dbReference type="SUPFAM" id="SSF48452">
    <property type="entry name" value="TPR-like"/>
    <property type="match status" value="3"/>
</dbReference>
<organism evidence="11 12">
    <name type="scientific">Actinoallomurus iriomotensis</name>
    <dbReference type="NCBI Taxonomy" id="478107"/>
    <lineage>
        <taxon>Bacteria</taxon>
        <taxon>Bacillati</taxon>
        <taxon>Actinomycetota</taxon>
        <taxon>Actinomycetes</taxon>
        <taxon>Streptosporangiales</taxon>
        <taxon>Thermomonosporaceae</taxon>
        <taxon>Actinoallomurus</taxon>
    </lineage>
</organism>
<evidence type="ECO:0000313" key="12">
    <source>
        <dbReference type="Proteomes" id="UP001165074"/>
    </source>
</evidence>
<dbReference type="EC" id="2.7.11.1" evidence="1"/>
<dbReference type="RefSeq" id="WP_285583363.1">
    <property type="nucleotide sequence ID" value="NZ_BSTK01000021.1"/>
</dbReference>
<dbReference type="InterPro" id="IPR004176">
    <property type="entry name" value="Clp_R_N"/>
</dbReference>
<dbReference type="Proteomes" id="UP001165074">
    <property type="component" value="Unassembled WGS sequence"/>
</dbReference>
<dbReference type="SUPFAM" id="SSF56112">
    <property type="entry name" value="Protein kinase-like (PK-like)"/>
    <property type="match status" value="1"/>
</dbReference>
<dbReference type="Gene3D" id="1.10.510.10">
    <property type="entry name" value="Transferase(Phosphotransferase) domain 1"/>
    <property type="match status" value="1"/>
</dbReference>
<evidence type="ECO:0000256" key="8">
    <source>
        <dbReference type="PROSITE-ProRule" id="PRU10141"/>
    </source>
</evidence>
<dbReference type="SMART" id="SM00220">
    <property type="entry name" value="S_TKc"/>
    <property type="match status" value="1"/>
</dbReference>
<evidence type="ECO:0000256" key="2">
    <source>
        <dbReference type="ARBA" id="ARBA00022527"/>
    </source>
</evidence>
<evidence type="ECO:0000259" key="9">
    <source>
        <dbReference type="PROSITE" id="PS50011"/>
    </source>
</evidence>
<sequence>MPMSRRRRDADERTVAGRYRLEAKLGAGGMGEVWRARDERLGRTVALKLIKGGDGPDSPAGLARFEREAKVTAMLSGHPHIVTLYDFGRDPIFVVMEMLTGRTLADVLREERPEIGRVLRWCRQVSEALAAAHSAGIVHRDIKPANLHAGPDDTVKVLDFGIAALTADAGDHTRMTTTGVVIGSCPYMAPEQIRAEPVDGRTDLYALGCVLYELVAGEPPFGTGPIYSVLEGHVNGEAIAPRLRRPDVPVGLDRLILALLAKRPADRPADAATVRDWLDDLIAGKRGGPAAASRLASLDDVLTELARADGRDDPAAAVAAYADAVPDLERMLGEDHPQVLDARRRQAGWTAAAGAPERARDLYARLVPDLEAVVGPDDRGALIARRDLAEQTGQAGDARTAARLYEELLPALERVLGADDPVTLNGRARRADWVGRAGDPVAAIRLFDEVIPQMRRVLGTDHVEVRKAFDAKEVWRPAGQAADDRRLERLEHRLGDAGLVQRSGERERAAELFRALISDLLDEVGPDHALTAHARLGLADCLRELDDWPGAVRLAGEQAESYARFLGPDDPRTLDMRLMHAGWTDRMGDPVAAAGLYRPLVADLERVLGPGDRRTLIARRDLADCVGKAGDAAEAVERLGDVVADLNGGLGPDDGVTVRARERLAWFTADSGEKARLYEDLLPDLRRVVGEDDEVTLRARQALAGCRERPAEKAEALRPVVADMRRALGARHGTTLNARAALAFATGQDDPAEGARLYRELILDLAEADARATHGGMDVLLASINLSSTTARAGDAAEAVQILGQIMPNVEEAFGADHFLTVNARRSLAELRHRLADPAPTSALNDRFRAILADDADPARTTAALAELVADFEAAVGRDHPDTLRCRERLAAMTARAGDPAAGAEMYLALLPRFERCLGAEHAEAVAARTNGAHVMDDAGRYAEALETFRRTVPDLERIFGADDRRVLDARWAVACLLVRTGDQDGADRELAQALPVIERVFGPDAPETRRARELRARSAAPREEVRSTAAGDTKFRFTDAARRALEGAVRHATAEGHPEVTAVHLLLELLGDPAIGTDLVTVGADPDAIRADAMAAVARLPRATGSSVGRPAADRALVRAAREAGEHARQRGQEFTWTVDLLTALSAGSGDAAAALVKWGASSGTLRSVARRHGM</sequence>
<keyword evidence="5" id="KW-0418">Kinase</keyword>
<comment type="caution">
    <text evidence="11">The sequence shown here is derived from an EMBL/GenBank/DDBJ whole genome shotgun (WGS) entry which is preliminary data.</text>
</comment>
<name>A0A9W6SDL0_9ACTN</name>
<dbReference type="InterPro" id="IPR011009">
    <property type="entry name" value="Kinase-like_dom_sf"/>
</dbReference>
<dbReference type="InterPro" id="IPR011990">
    <property type="entry name" value="TPR-like_helical_dom_sf"/>
</dbReference>
<feature type="binding site" evidence="8">
    <location>
        <position position="48"/>
    </location>
    <ligand>
        <name>ATP</name>
        <dbReference type="ChEBI" id="CHEBI:30616"/>
    </ligand>
</feature>
<dbReference type="InterPro" id="IPR017441">
    <property type="entry name" value="Protein_kinase_ATP_BS"/>
</dbReference>
<dbReference type="Gene3D" id="1.10.1780.10">
    <property type="entry name" value="Clp, N-terminal domain"/>
    <property type="match status" value="1"/>
</dbReference>
<feature type="domain" description="Clp R" evidence="10">
    <location>
        <begin position="1035"/>
        <end position="1176"/>
    </location>
</feature>
<gene>
    <name evidence="11" type="ORF">Airi02_095760</name>
</gene>
<evidence type="ECO:0000259" key="10">
    <source>
        <dbReference type="PROSITE" id="PS51903"/>
    </source>
</evidence>
<accession>A0A9W6SDL0</accession>
<dbReference type="PANTHER" id="PTHR43289">
    <property type="entry name" value="MITOGEN-ACTIVATED PROTEIN KINASE KINASE KINASE 20-RELATED"/>
    <property type="match status" value="1"/>
</dbReference>
<keyword evidence="2" id="KW-0723">Serine/threonine-protein kinase</keyword>
<dbReference type="GO" id="GO:0004674">
    <property type="term" value="F:protein serine/threonine kinase activity"/>
    <property type="evidence" value="ECO:0007669"/>
    <property type="project" value="UniProtKB-KW"/>
</dbReference>
<feature type="domain" description="Protein kinase" evidence="9">
    <location>
        <begin position="19"/>
        <end position="282"/>
    </location>
</feature>
<keyword evidence="4 8" id="KW-0547">Nucleotide-binding</keyword>
<dbReference type="AlphaFoldDB" id="A0A9W6SDL0"/>
<dbReference type="InterPro" id="IPR036628">
    <property type="entry name" value="Clp_N_dom_sf"/>
</dbReference>
<evidence type="ECO:0000256" key="6">
    <source>
        <dbReference type="ARBA" id="ARBA00022840"/>
    </source>
</evidence>
<keyword evidence="12" id="KW-1185">Reference proteome</keyword>
<dbReference type="Gene3D" id="1.25.40.10">
    <property type="entry name" value="Tetratricopeptide repeat domain"/>
    <property type="match status" value="4"/>
</dbReference>